<dbReference type="CTD" id="388324"/>
<dbReference type="Proteomes" id="UP000694856">
    <property type="component" value="Chromosome 16"/>
</dbReference>
<keyword evidence="2" id="KW-1185">Reference proteome</keyword>
<evidence type="ECO:0000313" key="3">
    <source>
        <dbReference type="RefSeq" id="XP_032354406.1"/>
    </source>
</evidence>
<feature type="compositionally biased region" description="Basic and acidic residues" evidence="1">
    <location>
        <begin position="21"/>
        <end position="36"/>
    </location>
</feature>
<dbReference type="GO" id="GO:0008285">
    <property type="term" value="P:negative regulation of cell population proliferation"/>
    <property type="evidence" value="ECO:0007669"/>
    <property type="project" value="TreeGrafter"/>
</dbReference>
<dbReference type="PANTHER" id="PTHR37341">
    <property type="entry name" value="PROTEIN INCA1"/>
    <property type="match status" value="1"/>
</dbReference>
<organism evidence="2 3">
    <name type="scientific">Camelus ferus</name>
    <name type="common">Wild bactrian camel</name>
    <name type="synonym">Camelus bactrianus ferus</name>
    <dbReference type="NCBI Taxonomy" id="419612"/>
    <lineage>
        <taxon>Eukaryota</taxon>
        <taxon>Metazoa</taxon>
        <taxon>Chordata</taxon>
        <taxon>Craniata</taxon>
        <taxon>Vertebrata</taxon>
        <taxon>Euteleostomi</taxon>
        <taxon>Mammalia</taxon>
        <taxon>Eutheria</taxon>
        <taxon>Laurasiatheria</taxon>
        <taxon>Artiodactyla</taxon>
        <taxon>Tylopoda</taxon>
        <taxon>Camelidae</taxon>
        <taxon>Camelus</taxon>
    </lineage>
</organism>
<dbReference type="Pfam" id="PF15142">
    <property type="entry name" value="INCA1"/>
    <property type="match status" value="1"/>
</dbReference>
<evidence type="ECO:0000313" key="2">
    <source>
        <dbReference type="Proteomes" id="UP000694856"/>
    </source>
</evidence>
<dbReference type="GeneID" id="102505682"/>
<dbReference type="RefSeq" id="XP_032354406.1">
    <property type="nucleotide sequence ID" value="XM_032498515.1"/>
</dbReference>
<accession>A0A8B8UIR5</accession>
<feature type="region of interest" description="Disordered" evidence="1">
    <location>
        <begin position="21"/>
        <end position="57"/>
    </location>
</feature>
<name>A0A8B8UIR5_CAMFR</name>
<dbReference type="GO" id="GO:0004861">
    <property type="term" value="F:cyclin-dependent protein serine/threonine kinase inhibitor activity"/>
    <property type="evidence" value="ECO:0007669"/>
    <property type="project" value="TreeGrafter"/>
</dbReference>
<protein>
    <submittedName>
        <fullName evidence="3">Protein INCA1 isoform X1</fullName>
    </submittedName>
</protein>
<sequence length="291" mass="32689">MSPGLWGPPGRDWETELRTLKGEQDAGIPERGERSCIRGAGKAPMRRLSPATQSSPVMQVQEDGENLIPFAKCSRVVSRSLPPSLPFQSLRLTPQRYGDTFWENLSQRPSPTWMEEQYIPPPVRATGCSQPGLYPTERLPPPEMLCRRKRRKPHLGGMQHGPGGIPARVRAVTYHLEDLRRRQRIINELKKTQWGSSGTASEPLVLDNDGYGFPGTTKLPDLEEERASYSREEDHFLTTGRARLLWSPWSPLGQEGSCLSRQLGSLASFSTVTASRNPLYNPWGMELQSEE</sequence>
<dbReference type="GO" id="GO:0030332">
    <property type="term" value="F:cyclin binding"/>
    <property type="evidence" value="ECO:0007669"/>
    <property type="project" value="TreeGrafter"/>
</dbReference>
<dbReference type="AlphaFoldDB" id="A0A8B8UIR5"/>
<dbReference type="PANTHER" id="PTHR37341:SF1">
    <property type="entry name" value="PROTEIN INCA1"/>
    <property type="match status" value="1"/>
</dbReference>
<proteinExistence type="predicted"/>
<gene>
    <name evidence="3" type="primary">INCA1</name>
</gene>
<dbReference type="PRINTS" id="PR02102">
    <property type="entry name" value="PROTEININCA1"/>
</dbReference>
<reference evidence="3" key="1">
    <citation type="submission" date="2025-08" db="UniProtKB">
        <authorList>
            <consortium name="RefSeq"/>
        </authorList>
    </citation>
    <scope>IDENTIFICATION</scope>
    <source>
        <tissue evidence="3">Ear skin</tissue>
    </source>
</reference>
<dbReference type="GO" id="GO:0005737">
    <property type="term" value="C:cytoplasm"/>
    <property type="evidence" value="ECO:0007669"/>
    <property type="project" value="TreeGrafter"/>
</dbReference>
<evidence type="ECO:0000256" key="1">
    <source>
        <dbReference type="SAM" id="MobiDB-lite"/>
    </source>
</evidence>
<dbReference type="InterPro" id="IPR026238">
    <property type="entry name" value="INCA1"/>
</dbReference>